<feature type="domain" description="Glutamine amidotransferase" evidence="1">
    <location>
        <begin position="13"/>
        <end position="127"/>
    </location>
</feature>
<proteinExistence type="predicted"/>
<reference evidence="2 3" key="1">
    <citation type="submission" date="2016-11" db="EMBL/GenBank/DDBJ databases">
        <authorList>
            <person name="Jaros S."/>
            <person name="Januszkiewicz K."/>
            <person name="Wedrychowicz H."/>
        </authorList>
    </citation>
    <scope>NUCLEOTIDE SEQUENCE [LARGE SCALE GENOMIC DNA]</scope>
    <source>
        <strain evidence="2 3">DSM 9705</strain>
    </source>
</reference>
<dbReference type="CDD" id="cd01741">
    <property type="entry name" value="GATase1_1"/>
    <property type="match status" value="1"/>
</dbReference>
<evidence type="ECO:0000313" key="3">
    <source>
        <dbReference type="Proteomes" id="UP000184139"/>
    </source>
</evidence>
<dbReference type="InterPro" id="IPR044992">
    <property type="entry name" value="ChyE-like"/>
</dbReference>
<dbReference type="GO" id="GO:0016740">
    <property type="term" value="F:transferase activity"/>
    <property type="evidence" value="ECO:0007669"/>
    <property type="project" value="UniProtKB-KW"/>
</dbReference>
<name>A0A1M5YJH0_9BACT</name>
<accession>A0A1M5YJH0</accession>
<sequence length="178" mass="19449">MSVNDEREYPWLAKEKEFIRNIIAAGKPVLGICLGAQLIANAMGGEVFPNSVKEIGWFPIEAVSSSGNSIFQFLHEAVVFHWHGDTFNLPGGAVHLAKSKGCIKQAFHIGTNVIGLQFHLETTPVSAKAIVDNCRNELVGGEFIQSEKEILSAPQERYSSINSLMARILEYLHAGIGT</sequence>
<evidence type="ECO:0000313" key="2">
    <source>
        <dbReference type="EMBL" id="SHI12029.1"/>
    </source>
</evidence>
<dbReference type="AlphaFoldDB" id="A0A1M5YJH0"/>
<keyword evidence="2" id="KW-0808">Transferase</keyword>
<dbReference type="PANTHER" id="PTHR42695">
    <property type="entry name" value="GLUTAMINE AMIDOTRANSFERASE YLR126C-RELATED"/>
    <property type="match status" value="1"/>
</dbReference>
<dbReference type="Proteomes" id="UP000184139">
    <property type="component" value="Unassembled WGS sequence"/>
</dbReference>
<dbReference type="PROSITE" id="PS51273">
    <property type="entry name" value="GATASE_TYPE_1"/>
    <property type="match status" value="1"/>
</dbReference>
<dbReference type="STRING" id="1121409.SAMN02745124_04103"/>
<dbReference type="Pfam" id="PF00117">
    <property type="entry name" value="GATase"/>
    <property type="match status" value="1"/>
</dbReference>
<protein>
    <submittedName>
        <fullName evidence="2">GMP synthase-Glutamine amidotransferase</fullName>
    </submittedName>
</protein>
<dbReference type="Gene3D" id="3.40.50.880">
    <property type="match status" value="1"/>
</dbReference>
<evidence type="ECO:0000259" key="1">
    <source>
        <dbReference type="Pfam" id="PF00117"/>
    </source>
</evidence>
<dbReference type="GO" id="GO:0005829">
    <property type="term" value="C:cytosol"/>
    <property type="evidence" value="ECO:0007669"/>
    <property type="project" value="TreeGrafter"/>
</dbReference>
<dbReference type="PANTHER" id="PTHR42695:SF5">
    <property type="entry name" value="GLUTAMINE AMIDOTRANSFERASE YLR126C-RELATED"/>
    <property type="match status" value="1"/>
</dbReference>
<dbReference type="EMBL" id="FQXS01000039">
    <property type="protein sequence ID" value="SHI12029.1"/>
    <property type="molecule type" value="Genomic_DNA"/>
</dbReference>
<dbReference type="SUPFAM" id="SSF52317">
    <property type="entry name" value="Class I glutamine amidotransferase-like"/>
    <property type="match status" value="1"/>
</dbReference>
<organism evidence="2 3">
    <name type="scientific">Desulfofustis glycolicus DSM 9705</name>
    <dbReference type="NCBI Taxonomy" id="1121409"/>
    <lineage>
        <taxon>Bacteria</taxon>
        <taxon>Pseudomonadati</taxon>
        <taxon>Thermodesulfobacteriota</taxon>
        <taxon>Desulfobulbia</taxon>
        <taxon>Desulfobulbales</taxon>
        <taxon>Desulfocapsaceae</taxon>
        <taxon>Desulfofustis</taxon>
    </lineage>
</organism>
<dbReference type="InterPro" id="IPR029062">
    <property type="entry name" value="Class_I_gatase-like"/>
</dbReference>
<gene>
    <name evidence="2" type="ORF">SAMN02745124_04103</name>
</gene>
<keyword evidence="2" id="KW-0315">Glutamine amidotransferase</keyword>
<dbReference type="InterPro" id="IPR017926">
    <property type="entry name" value="GATASE"/>
</dbReference>
<keyword evidence="3" id="KW-1185">Reference proteome</keyword>